<feature type="domain" description="BHLH" evidence="5">
    <location>
        <begin position="1"/>
        <end position="55"/>
    </location>
</feature>
<evidence type="ECO:0000313" key="6">
    <source>
        <dbReference type="EMBL" id="CAG1854594.1"/>
    </source>
</evidence>
<name>A0A804L0D1_MUSAM</name>
<keyword evidence="8" id="KW-1185">Reference proteome</keyword>
<dbReference type="GO" id="GO:0046983">
    <property type="term" value="F:protein dimerization activity"/>
    <property type="evidence" value="ECO:0007669"/>
    <property type="project" value="InterPro"/>
</dbReference>
<dbReference type="AlphaFoldDB" id="A0A804L0D1"/>
<evidence type="ECO:0000313" key="8">
    <source>
        <dbReference type="Proteomes" id="UP000012960"/>
    </source>
</evidence>
<reference evidence="7" key="2">
    <citation type="submission" date="2021-05" db="UniProtKB">
        <authorList>
            <consortium name="EnsemblPlants"/>
        </authorList>
    </citation>
    <scope>IDENTIFICATION</scope>
    <source>
        <strain evidence="7">subsp. malaccensis</strain>
    </source>
</reference>
<protein>
    <submittedName>
        <fullName evidence="6">(wild Malaysian banana) hypothetical protein</fullName>
    </submittedName>
</protein>
<evidence type="ECO:0000256" key="3">
    <source>
        <dbReference type="ARBA" id="ARBA00023015"/>
    </source>
</evidence>
<evidence type="ECO:0000256" key="4">
    <source>
        <dbReference type="ARBA" id="ARBA00023163"/>
    </source>
</evidence>
<dbReference type="Gene3D" id="4.10.280.10">
    <property type="entry name" value="Helix-loop-helix DNA-binding domain"/>
    <property type="match status" value="1"/>
</dbReference>
<dbReference type="EMBL" id="HG996476">
    <property type="protein sequence ID" value="CAG1854594.1"/>
    <property type="molecule type" value="Genomic_DNA"/>
</dbReference>
<dbReference type="Gramene" id="Ma10_t25740.1">
    <property type="protein sequence ID" value="Ma10_p25740.1"/>
    <property type="gene ID" value="Ma10_g25740"/>
</dbReference>
<comment type="similarity">
    <text evidence="1">Belongs to the bHLH protein family.</text>
</comment>
<accession>A0A804L0D1</accession>
<dbReference type="EnsemblPlants" id="Ma10_t25740.1">
    <property type="protein sequence ID" value="Ma10_p25740.1"/>
    <property type="gene ID" value="Ma10_g25740"/>
</dbReference>
<evidence type="ECO:0000256" key="2">
    <source>
        <dbReference type="ARBA" id="ARBA00022604"/>
    </source>
</evidence>
<dbReference type="OMA" id="KETCIYI"/>
<dbReference type="GO" id="GO:0040008">
    <property type="term" value="P:regulation of growth"/>
    <property type="evidence" value="ECO:0007669"/>
    <property type="project" value="InterPro"/>
</dbReference>
<evidence type="ECO:0000313" key="7">
    <source>
        <dbReference type="EnsemblPlants" id="Ma10_p25740.1"/>
    </source>
</evidence>
<dbReference type="GO" id="GO:0006355">
    <property type="term" value="P:regulation of DNA-templated transcription"/>
    <property type="evidence" value="ECO:0007669"/>
    <property type="project" value="InterPro"/>
</dbReference>
<keyword evidence="3" id="KW-0805">Transcription regulation</keyword>
<dbReference type="PANTHER" id="PTHR46446:SF28">
    <property type="entry name" value="TRANSCRIPTION FACTOR PRE5"/>
    <property type="match status" value="1"/>
</dbReference>
<dbReference type="Pfam" id="PF23174">
    <property type="entry name" value="bHLH_ILI"/>
    <property type="match status" value="1"/>
</dbReference>
<gene>
    <name evidence="6" type="ORF">GSMUA_328210.1</name>
</gene>
<evidence type="ECO:0000256" key="1">
    <source>
        <dbReference type="ARBA" id="ARBA00005510"/>
    </source>
</evidence>
<dbReference type="InterPro" id="IPR044293">
    <property type="entry name" value="PRE"/>
</dbReference>
<dbReference type="PROSITE" id="PS50888">
    <property type="entry name" value="BHLH"/>
    <property type="match status" value="1"/>
</dbReference>
<organism evidence="7 8">
    <name type="scientific">Musa acuminata subsp. malaccensis</name>
    <name type="common">Wild banana</name>
    <name type="synonym">Musa malaccensis</name>
    <dbReference type="NCBI Taxonomy" id="214687"/>
    <lineage>
        <taxon>Eukaryota</taxon>
        <taxon>Viridiplantae</taxon>
        <taxon>Streptophyta</taxon>
        <taxon>Embryophyta</taxon>
        <taxon>Tracheophyta</taxon>
        <taxon>Spermatophyta</taxon>
        <taxon>Magnoliopsida</taxon>
        <taxon>Liliopsida</taxon>
        <taxon>Zingiberales</taxon>
        <taxon>Musaceae</taxon>
        <taxon>Musa</taxon>
    </lineage>
</organism>
<keyword evidence="4" id="KW-0804">Transcription</keyword>
<dbReference type="InterPro" id="IPR036638">
    <property type="entry name" value="HLH_DNA-bd_sf"/>
</dbReference>
<dbReference type="PANTHER" id="PTHR46446">
    <property type="entry name" value="TRANSCRIPTION FACTOR PRE"/>
    <property type="match status" value="1"/>
</dbReference>
<sequence>MPIEMSSRRSRITDEEINELISKLQSLLPESRRRSMSRASASKLLKETCSYIKSLHREVDDLSDRLSDLMSTMDSNSPQAEIIRSILRS</sequence>
<dbReference type="SUPFAM" id="SSF47459">
    <property type="entry name" value="HLH, helix-loop-helix DNA-binding domain"/>
    <property type="match status" value="1"/>
</dbReference>
<dbReference type="Proteomes" id="UP000012960">
    <property type="component" value="Unplaced"/>
</dbReference>
<dbReference type="InterPro" id="IPR011598">
    <property type="entry name" value="bHLH_dom"/>
</dbReference>
<dbReference type="OrthoDB" id="10371935at2759"/>
<keyword evidence="2" id="KW-0341">Growth regulation</keyword>
<reference evidence="6" key="1">
    <citation type="submission" date="2021-03" db="EMBL/GenBank/DDBJ databases">
        <authorList>
            <consortium name="Genoscope - CEA"/>
            <person name="William W."/>
        </authorList>
    </citation>
    <scope>NUCLEOTIDE SEQUENCE</scope>
    <source>
        <strain evidence="6">Doubled-haploid Pahang</strain>
    </source>
</reference>
<dbReference type="FunCoup" id="A0A804L0D1">
    <property type="interactions" value="308"/>
</dbReference>
<evidence type="ECO:0000259" key="5">
    <source>
        <dbReference type="PROSITE" id="PS50888"/>
    </source>
</evidence>
<proteinExistence type="inferred from homology"/>